<dbReference type="RefSeq" id="WP_200260110.1">
    <property type="nucleotide sequence ID" value="NZ_NRSH01000117.1"/>
</dbReference>
<evidence type="ECO:0000259" key="1">
    <source>
        <dbReference type="Pfam" id="PF00733"/>
    </source>
</evidence>
<name>A0ABS1E673_9GAMM</name>
<accession>A0ABS1E673</accession>
<gene>
    <name evidence="2" type="ORF">CKO13_09445</name>
</gene>
<proteinExistence type="predicted"/>
<organism evidence="2 3">
    <name type="scientific">Halorhodospira neutriphila</name>
    <dbReference type="NCBI Taxonomy" id="168379"/>
    <lineage>
        <taxon>Bacteria</taxon>
        <taxon>Pseudomonadati</taxon>
        <taxon>Pseudomonadota</taxon>
        <taxon>Gammaproteobacteria</taxon>
        <taxon>Chromatiales</taxon>
        <taxon>Ectothiorhodospiraceae</taxon>
        <taxon>Halorhodospira</taxon>
    </lineage>
</organism>
<dbReference type="InterPro" id="IPR014729">
    <property type="entry name" value="Rossmann-like_a/b/a_fold"/>
</dbReference>
<feature type="domain" description="Asparagine synthetase" evidence="1">
    <location>
        <begin position="81"/>
        <end position="211"/>
    </location>
</feature>
<keyword evidence="3" id="KW-1185">Reference proteome</keyword>
<reference evidence="2 3" key="1">
    <citation type="journal article" date="2020" name="Microorganisms">
        <title>Osmotic Adaptation and Compatible Solute Biosynthesis of Phototrophic Bacteria as Revealed from Genome Analyses.</title>
        <authorList>
            <person name="Imhoff J.F."/>
            <person name="Rahn T."/>
            <person name="Kunzel S."/>
            <person name="Keller A."/>
            <person name="Neulinger S.C."/>
        </authorList>
    </citation>
    <scope>NUCLEOTIDE SEQUENCE [LARGE SCALE GENOMIC DNA]</scope>
    <source>
        <strain evidence="2 3">DSM 15116</strain>
    </source>
</reference>
<dbReference type="EMBL" id="NRSH01000117">
    <property type="protein sequence ID" value="MBK1727236.1"/>
    <property type="molecule type" value="Genomic_DNA"/>
</dbReference>
<comment type="caution">
    <text evidence="2">The sequence shown here is derived from an EMBL/GenBank/DDBJ whole genome shotgun (WGS) entry which is preliminary data.</text>
</comment>
<dbReference type="Pfam" id="PF00733">
    <property type="entry name" value="Asn_synthase"/>
    <property type="match status" value="1"/>
</dbReference>
<dbReference type="Proteomes" id="UP000738126">
    <property type="component" value="Unassembled WGS sequence"/>
</dbReference>
<evidence type="ECO:0000313" key="2">
    <source>
        <dbReference type="EMBL" id="MBK1727236.1"/>
    </source>
</evidence>
<dbReference type="SUPFAM" id="SSF52402">
    <property type="entry name" value="Adenine nucleotide alpha hydrolases-like"/>
    <property type="match status" value="1"/>
</dbReference>
<dbReference type="Gene3D" id="3.40.50.620">
    <property type="entry name" value="HUPs"/>
    <property type="match status" value="1"/>
</dbReference>
<sequence>MMPEEKLHGADQELVQDVADYFRLALVPDLDAAENWLQGLREAAESAKRKRQESPEYLFKALLPGIIDTGMKETGRRSILIPLTGGLDSRGLLGAALQTASRPNVSALTFAGQSTTDLEVASATAQRAGVRHHIADPNGIDWRLEDVVQEAAHNFSLSNVCCTESGLRASLLVDRYTTSDTAILSGFFGDAITGGHLPFANEKASGTERLIGLFLQANQGHGVELIRSSYDEQRIRDLCRGLLRTQPAWKSFPGASPYDILDFGIRQGLRIRGNVPGDKRAMLTPYTDPAWLGFWLRSPFAYRIEQSYYRYALKSAFPTIFEDVPGEGAWRPPRSAYYRAARKRLRKALRKYARPPAPSPTWTPRFLKERGDPRLNASLERLYQKAAEGFDKRGVFQDWSASAALERFLQGDVRHYNSVHAAVSAEVNILAGNIPAR</sequence>
<dbReference type="InterPro" id="IPR001962">
    <property type="entry name" value="Asn_synthase"/>
</dbReference>
<evidence type="ECO:0000313" key="3">
    <source>
        <dbReference type="Proteomes" id="UP000738126"/>
    </source>
</evidence>
<protein>
    <recommendedName>
        <fullName evidence="1">Asparagine synthetase domain-containing protein</fullName>
    </recommendedName>
</protein>